<protein>
    <submittedName>
        <fullName evidence="1">Uncharacterized protein</fullName>
    </submittedName>
</protein>
<organism evidence="1">
    <name type="scientific">bioreactor metagenome</name>
    <dbReference type="NCBI Taxonomy" id="1076179"/>
    <lineage>
        <taxon>unclassified sequences</taxon>
        <taxon>metagenomes</taxon>
        <taxon>ecological metagenomes</taxon>
    </lineage>
</organism>
<name>A0A644W9Z7_9ZZZZ</name>
<proteinExistence type="predicted"/>
<sequence>MFGRPGCFFLFGLRSDLSLAGRKGGKHDPHVPALHAGVPFALSEPVAVGNHTGEDFFALVEKGHLAAPEEHGNLDSVSVLKEALDRPDLEIIVVFIDFRAHFHFFEGLDFLFLSRVLLLFLELVAILPVVQYPAHRRVGLRGNLDKVELPFFCQPNSLHGGDYTHLDAVLVDKEHFTGRDFTVDSGISVFFSCYYSLSPPCEI</sequence>
<reference evidence="1" key="1">
    <citation type="submission" date="2019-08" db="EMBL/GenBank/DDBJ databases">
        <authorList>
            <person name="Kucharzyk K."/>
            <person name="Murdoch R.W."/>
            <person name="Higgins S."/>
            <person name="Loffler F."/>
        </authorList>
    </citation>
    <scope>NUCLEOTIDE SEQUENCE</scope>
</reference>
<gene>
    <name evidence="1" type="ORF">SDC9_46562</name>
</gene>
<evidence type="ECO:0000313" key="1">
    <source>
        <dbReference type="EMBL" id="MPM00338.1"/>
    </source>
</evidence>
<dbReference type="EMBL" id="VSSQ01000724">
    <property type="protein sequence ID" value="MPM00338.1"/>
    <property type="molecule type" value="Genomic_DNA"/>
</dbReference>
<comment type="caution">
    <text evidence="1">The sequence shown here is derived from an EMBL/GenBank/DDBJ whole genome shotgun (WGS) entry which is preliminary data.</text>
</comment>
<dbReference type="AlphaFoldDB" id="A0A644W9Z7"/>
<accession>A0A644W9Z7</accession>